<evidence type="ECO:0000256" key="2">
    <source>
        <dbReference type="SAM" id="SignalP"/>
    </source>
</evidence>
<feature type="compositionally biased region" description="Basic and acidic residues" evidence="1">
    <location>
        <begin position="171"/>
        <end position="181"/>
    </location>
</feature>
<name>A0A8H4XCW0_9HYPO</name>
<protein>
    <submittedName>
        <fullName evidence="3">Uncharacterized protein</fullName>
    </submittedName>
</protein>
<dbReference type="EMBL" id="JABEYC010001072">
    <property type="protein sequence ID" value="KAF4969725.1"/>
    <property type="molecule type" value="Genomic_DNA"/>
</dbReference>
<feature type="region of interest" description="Disordered" evidence="1">
    <location>
        <begin position="162"/>
        <end position="181"/>
    </location>
</feature>
<feature type="signal peptide" evidence="2">
    <location>
        <begin position="1"/>
        <end position="19"/>
    </location>
</feature>
<dbReference type="OrthoDB" id="4225201at2759"/>
<comment type="caution">
    <text evidence="3">The sequence shown here is derived from an EMBL/GenBank/DDBJ whole genome shotgun (WGS) entry which is preliminary data.</text>
</comment>
<dbReference type="Proteomes" id="UP000635477">
    <property type="component" value="Unassembled WGS sequence"/>
</dbReference>
<organism evidence="3 4">
    <name type="scientific">Fusarium zealandicum</name>
    <dbReference type="NCBI Taxonomy" id="1053134"/>
    <lineage>
        <taxon>Eukaryota</taxon>
        <taxon>Fungi</taxon>
        <taxon>Dikarya</taxon>
        <taxon>Ascomycota</taxon>
        <taxon>Pezizomycotina</taxon>
        <taxon>Sordariomycetes</taxon>
        <taxon>Hypocreomycetidae</taxon>
        <taxon>Hypocreales</taxon>
        <taxon>Nectriaceae</taxon>
        <taxon>Fusarium</taxon>
        <taxon>Fusarium staphyleae species complex</taxon>
    </lineage>
</organism>
<evidence type="ECO:0000313" key="3">
    <source>
        <dbReference type="EMBL" id="KAF4969725.1"/>
    </source>
</evidence>
<keyword evidence="2" id="KW-0732">Signal</keyword>
<accession>A0A8H4XCW0</accession>
<proteinExistence type="predicted"/>
<gene>
    <name evidence="3" type="ORF">FZEAL_10180</name>
</gene>
<feature type="chain" id="PRO_5034059944" evidence="2">
    <location>
        <begin position="20"/>
        <end position="181"/>
    </location>
</feature>
<reference evidence="3" key="2">
    <citation type="submission" date="2020-05" db="EMBL/GenBank/DDBJ databases">
        <authorList>
            <person name="Kim H.-S."/>
            <person name="Proctor R.H."/>
            <person name="Brown D.W."/>
        </authorList>
    </citation>
    <scope>NUCLEOTIDE SEQUENCE</scope>
    <source>
        <strain evidence="3">NRRL 22465</strain>
    </source>
</reference>
<evidence type="ECO:0000256" key="1">
    <source>
        <dbReference type="SAM" id="MobiDB-lite"/>
    </source>
</evidence>
<evidence type="ECO:0000313" key="4">
    <source>
        <dbReference type="Proteomes" id="UP000635477"/>
    </source>
</evidence>
<sequence>MRPFAISIGAAMLTSSASALDLCRVLHCIEASDAPAVSITLDVKAEKRVFMPTVRIDLGLSDQVCDPSLVTSIGLPLPIDKDGRGSGELRAFPDHTIKATWEFSCATPKNASTEHKLRFTIDSIDSIKVSEVSFETRFRQTWPVVFTSVESSSLARNPEFSRGTIHYGPEPARRDKYDGEL</sequence>
<dbReference type="AlphaFoldDB" id="A0A8H4XCW0"/>
<keyword evidence="4" id="KW-1185">Reference proteome</keyword>
<reference evidence="3" key="1">
    <citation type="journal article" date="2020" name="BMC Genomics">
        <title>Correction to: Identification and distribution of gene clusters required for synthesis of sphingolipid metabolism inhibitors in diverse species of the filamentous fungus Fusarium.</title>
        <authorList>
            <person name="Kim H.S."/>
            <person name="Lohmar J.M."/>
            <person name="Busman M."/>
            <person name="Brown D.W."/>
            <person name="Naumann T.A."/>
            <person name="Divon H.H."/>
            <person name="Lysoe E."/>
            <person name="Uhlig S."/>
            <person name="Proctor R.H."/>
        </authorList>
    </citation>
    <scope>NUCLEOTIDE SEQUENCE</scope>
    <source>
        <strain evidence="3">NRRL 22465</strain>
    </source>
</reference>